<gene>
    <name evidence="8" type="ORF">L596_030357</name>
</gene>
<dbReference type="PRINTS" id="PR00722">
    <property type="entry name" value="CHYMOTRYPSIN"/>
</dbReference>
<proteinExistence type="predicted"/>
<dbReference type="InterPro" id="IPR009003">
    <property type="entry name" value="Peptidase_S1_PA"/>
</dbReference>
<keyword evidence="2 5" id="KW-0378">Hydrolase</keyword>
<accession>A0A4U5LP51</accession>
<dbReference type="GO" id="GO:0004252">
    <property type="term" value="F:serine-type endopeptidase activity"/>
    <property type="evidence" value="ECO:0007669"/>
    <property type="project" value="InterPro"/>
</dbReference>
<feature type="domain" description="Peptidase S1" evidence="7">
    <location>
        <begin position="49"/>
        <end position="288"/>
    </location>
</feature>
<dbReference type="InterPro" id="IPR043504">
    <property type="entry name" value="Peptidase_S1_PA_chymotrypsin"/>
</dbReference>
<reference evidence="8 9" key="2">
    <citation type="journal article" date="2019" name="G3 (Bethesda)">
        <title>Hybrid Assembly of the Genome of the Entomopathogenic Nematode Steinernema carpocapsae Identifies the X-Chromosome.</title>
        <authorList>
            <person name="Serra L."/>
            <person name="Macchietto M."/>
            <person name="Macias-Munoz A."/>
            <person name="McGill C.J."/>
            <person name="Rodriguez I.M."/>
            <person name="Rodriguez B."/>
            <person name="Murad R."/>
            <person name="Mortazavi A."/>
        </authorList>
    </citation>
    <scope>NUCLEOTIDE SEQUENCE [LARGE SCALE GENOMIC DNA]</scope>
    <source>
        <strain evidence="8 9">ALL</strain>
    </source>
</reference>
<evidence type="ECO:0000256" key="6">
    <source>
        <dbReference type="SAM" id="SignalP"/>
    </source>
</evidence>
<dbReference type="Proteomes" id="UP000298663">
    <property type="component" value="Unassembled WGS sequence"/>
</dbReference>
<comment type="caution">
    <text evidence="8">The sequence shown here is derived from an EMBL/GenBank/DDBJ whole genome shotgun (WGS) entry which is preliminary data.</text>
</comment>
<dbReference type="STRING" id="34508.A0A4U5LP51"/>
<reference evidence="8 9" key="1">
    <citation type="journal article" date="2015" name="Genome Biol.">
        <title>Comparative genomics of Steinernema reveals deeply conserved gene regulatory networks.</title>
        <authorList>
            <person name="Dillman A.R."/>
            <person name="Macchietto M."/>
            <person name="Porter C.F."/>
            <person name="Rogers A."/>
            <person name="Williams B."/>
            <person name="Antoshechkin I."/>
            <person name="Lee M.M."/>
            <person name="Goodwin Z."/>
            <person name="Lu X."/>
            <person name="Lewis E.E."/>
            <person name="Goodrich-Blair H."/>
            <person name="Stock S.P."/>
            <person name="Adams B.J."/>
            <person name="Sternberg P.W."/>
            <person name="Mortazavi A."/>
        </authorList>
    </citation>
    <scope>NUCLEOTIDE SEQUENCE [LARGE SCALE GENOMIC DNA]</scope>
    <source>
        <strain evidence="8 9">ALL</strain>
    </source>
</reference>
<dbReference type="InterPro" id="IPR018114">
    <property type="entry name" value="TRYPSIN_HIS"/>
</dbReference>
<feature type="chain" id="PRO_5020414037" description="Peptidase S1 domain-containing protein" evidence="6">
    <location>
        <begin position="16"/>
        <end position="293"/>
    </location>
</feature>
<evidence type="ECO:0000313" key="8">
    <source>
        <dbReference type="EMBL" id="TKR57687.1"/>
    </source>
</evidence>
<dbReference type="InterPro" id="IPR001314">
    <property type="entry name" value="Peptidase_S1A"/>
</dbReference>
<organism evidence="8 9">
    <name type="scientific">Steinernema carpocapsae</name>
    <name type="common">Entomopathogenic nematode</name>
    <dbReference type="NCBI Taxonomy" id="34508"/>
    <lineage>
        <taxon>Eukaryota</taxon>
        <taxon>Metazoa</taxon>
        <taxon>Ecdysozoa</taxon>
        <taxon>Nematoda</taxon>
        <taxon>Chromadorea</taxon>
        <taxon>Rhabditida</taxon>
        <taxon>Tylenchina</taxon>
        <taxon>Panagrolaimomorpha</taxon>
        <taxon>Strongyloidoidea</taxon>
        <taxon>Steinernematidae</taxon>
        <taxon>Steinernema</taxon>
    </lineage>
</organism>
<dbReference type="EMBL" id="AZBU02000014">
    <property type="protein sequence ID" value="TKR57687.1"/>
    <property type="molecule type" value="Genomic_DNA"/>
</dbReference>
<evidence type="ECO:0000256" key="1">
    <source>
        <dbReference type="ARBA" id="ARBA00022670"/>
    </source>
</evidence>
<dbReference type="PANTHER" id="PTHR24252:SF7">
    <property type="entry name" value="HYALIN"/>
    <property type="match status" value="1"/>
</dbReference>
<keyword evidence="6" id="KW-0732">Signal</keyword>
<feature type="signal peptide" evidence="6">
    <location>
        <begin position="1"/>
        <end position="15"/>
    </location>
</feature>
<dbReference type="SUPFAM" id="SSF50494">
    <property type="entry name" value="Trypsin-like serine proteases"/>
    <property type="match status" value="1"/>
</dbReference>
<dbReference type="InterPro" id="IPR001254">
    <property type="entry name" value="Trypsin_dom"/>
</dbReference>
<dbReference type="Gene3D" id="2.40.10.10">
    <property type="entry name" value="Trypsin-like serine proteases"/>
    <property type="match status" value="1"/>
</dbReference>
<evidence type="ECO:0000256" key="2">
    <source>
        <dbReference type="ARBA" id="ARBA00022801"/>
    </source>
</evidence>
<evidence type="ECO:0000256" key="4">
    <source>
        <dbReference type="ARBA" id="ARBA00023157"/>
    </source>
</evidence>
<dbReference type="PROSITE" id="PS50240">
    <property type="entry name" value="TRYPSIN_DOM"/>
    <property type="match status" value="1"/>
</dbReference>
<keyword evidence="3 5" id="KW-0720">Serine protease</keyword>
<dbReference type="OrthoDB" id="6376138at2759"/>
<sequence length="293" mass="32151">MKVLILLALLGIGDAVVQDKVYPSLDQTPLCGKTPIEPNIAEDRDLELIVGGTVAKPYSWPWQAELCLKINGKCQFHCGASVIASEWIMTAAHCVDDFKDLPGMFGIKVGTYNYHDNEEPEEHFLNVAEVYQHPNYSIPVSTSHDIALLKLSKEITFGSHVQPVCIPKSVENLVHKGKSAWVTGWGAIYENGPVSSQLRQVYVPFLDLRDCEAEYPGQIDPKTMECAGRKGVDSCQGDSGGPLVTKHKDGRWFQAGIVSWGFGCAEEGKAGVYSKPSAMCDFIEKTLGKQICM</sequence>
<keyword evidence="9" id="KW-1185">Reference proteome</keyword>
<evidence type="ECO:0000256" key="3">
    <source>
        <dbReference type="ARBA" id="ARBA00022825"/>
    </source>
</evidence>
<protein>
    <recommendedName>
        <fullName evidence="7">Peptidase S1 domain-containing protein</fullName>
    </recommendedName>
</protein>
<evidence type="ECO:0000256" key="5">
    <source>
        <dbReference type="RuleBase" id="RU363034"/>
    </source>
</evidence>
<dbReference type="Pfam" id="PF00089">
    <property type="entry name" value="Trypsin"/>
    <property type="match status" value="1"/>
</dbReference>
<dbReference type="SMART" id="SM00020">
    <property type="entry name" value="Tryp_SPc"/>
    <property type="match status" value="1"/>
</dbReference>
<dbReference type="PANTHER" id="PTHR24252">
    <property type="entry name" value="ACROSIN-RELATED"/>
    <property type="match status" value="1"/>
</dbReference>
<dbReference type="InterPro" id="IPR033116">
    <property type="entry name" value="TRYPSIN_SER"/>
</dbReference>
<dbReference type="CDD" id="cd00190">
    <property type="entry name" value="Tryp_SPc"/>
    <property type="match status" value="1"/>
</dbReference>
<evidence type="ECO:0000313" key="9">
    <source>
        <dbReference type="Proteomes" id="UP000298663"/>
    </source>
</evidence>
<name>A0A4U5LP51_STECR</name>
<dbReference type="PROSITE" id="PS00135">
    <property type="entry name" value="TRYPSIN_SER"/>
    <property type="match status" value="1"/>
</dbReference>
<keyword evidence="4" id="KW-1015">Disulfide bond</keyword>
<dbReference type="GO" id="GO:0006508">
    <property type="term" value="P:proteolysis"/>
    <property type="evidence" value="ECO:0007669"/>
    <property type="project" value="UniProtKB-KW"/>
</dbReference>
<dbReference type="PROSITE" id="PS00134">
    <property type="entry name" value="TRYPSIN_HIS"/>
    <property type="match status" value="1"/>
</dbReference>
<dbReference type="AlphaFoldDB" id="A0A4U5LP51"/>
<evidence type="ECO:0000259" key="7">
    <source>
        <dbReference type="PROSITE" id="PS50240"/>
    </source>
</evidence>
<keyword evidence="1 5" id="KW-0645">Protease</keyword>
<dbReference type="FunFam" id="2.40.10.10:FF:000003">
    <property type="entry name" value="Transmembrane serine protease 3"/>
    <property type="match status" value="1"/>
</dbReference>